<dbReference type="InterPro" id="IPR050237">
    <property type="entry name" value="ATP-dep_AMP-bd_enzyme"/>
</dbReference>
<accession>A0A2N5Y4J1</accession>
<gene>
    <name evidence="3" type="ORF">CWI75_07855</name>
</gene>
<evidence type="ECO:0000313" key="3">
    <source>
        <dbReference type="EMBL" id="PLW83304.1"/>
    </source>
</evidence>
<feature type="domain" description="AMP-binding enzyme C-terminal" evidence="2">
    <location>
        <begin position="428"/>
        <end position="502"/>
    </location>
</feature>
<protein>
    <submittedName>
        <fullName evidence="3">AMP-dependent synthetase</fullName>
    </submittedName>
</protein>
<evidence type="ECO:0000313" key="4">
    <source>
        <dbReference type="Proteomes" id="UP000234845"/>
    </source>
</evidence>
<evidence type="ECO:0000259" key="1">
    <source>
        <dbReference type="Pfam" id="PF00501"/>
    </source>
</evidence>
<proteinExistence type="predicted"/>
<feature type="domain" description="AMP-dependent synthetase/ligase" evidence="1">
    <location>
        <begin position="17"/>
        <end position="372"/>
    </location>
</feature>
<dbReference type="InterPro" id="IPR025110">
    <property type="entry name" value="AMP-bd_C"/>
</dbReference>
<dbReference type="PROSITE" id="PS00455">
    <property type="entry name" value="AMP_BINDING"/>
    <property type="match status" value="1"/>
</dbReference>
<comment type="caution">
    <text evidence="3">The sequence shown here is derived from an EMBL/GenBank/DDBJ whole genome shotgun (WGS) entry which is preliminary data.</text>
</comment>
<dbReference type="PANTHER" id="PTHR43767">
    <property type="entry name" value="LONG-CHAIN-FATTY-ACID--COA LIGASE"/>
    <property type="match status" value="1"/>
</dbReference>
<dbReference type="Pfam" id="PF00501">
    <property type="entry name" value="AMP-binding"/>
    <property type="match status" value="1"/>
</dbReference>
<dbReference type="GO" id="GO:0016878">
    <property type="term" value="F:acid-thiol ligase activity"/>
    <property type="evidence" value="ECO:0007669"/>
    <property type="project" value="UniProtKB-ARBA"/>
</dbReference>
<dbReference type="Pfam" id="PF13193">
    <property type="entry name" value="AMP-binding_C"/>
    <property type="match status" value="1"/>
</dbReference>
<name>A0A2N5Y4J1_9GAMM</name>
<dbReference type="AlphaFoldDB" id="A0A2N5Y4J1"/>
<dbReference type="OrthoDB" id="9803968at2"/>
<evidence type="ECO:0000259" key="2">
    <source>
        <dbReference type="Pfam" id="PF13193"/>
    </source>
</evidence>
<sequence length="516" mass="56294">MALDDTQVFLPELWASHARFRANKTALVCGDQRLTWSELNTSCNRVANRLLEANAGKPAKVALLMNNSAQTAVVLLGIIKSGACVVPISTMLTASQVASLLTDSGAAVLFADASTQALADAALAETVHKDQILTVCSCSRRGRWRALDDWLVGAGEGEPSVHYNLDDDFNIIYSSGTTGTPKGIVQTHRARQHWSYSNALELRMDHTSIALATTSLYSNGTWFMLLPPLFVGATVVVMEGFTPASFLELVAREGVTHTFMVPTQYIGVLESDNLDKADISSLNYMLSAGSPLRQDTKDAILQRLGAGLFELYGFSEGFATMCRPEQQHKRGSVGTPVIGFDLRIVDEDGRELSAGEPGEIVGYGGGLMKHYHNQLKETDAAIWRDERGRTFLRSGDIGTVDEEGFLYILDRKKDMIISGGFNVFPKDIEEVLGAHPDVSDVTVIGIPDPKWGETPLALVIPVAGCEVDIAGLLAWANERLAKAQRLKSVELRNEFPRNALGKVIKRELRAPYWEAL</sequence>
<keyword evidence="4" id="KW-1185">Reference proteome</keyword>
<dbReference type="EMBL" id="PKLZ01000003">
    <property type="protein sequence ID" value="PLW83304.1"/>
    <property type="molecule type" value="Genomic_DNA"/>
</dbReference>
<dbReference type="Gene3D" id="3.30.300.30">
    <property type="match status" value="1"/>
</dbReference>
<dbReference type="Proteomes" id="UP000234845">
    <property type="component" value="Unassembled WGS sequence"/>
</dbReference>
<dbReference type="SUPFAM" id="SSF56801">
    <property type="entry name" value="Acetyl-CoA synthetase-like"/>
    <property type="match status" value="1"/>
</dbReference>
<dbReference type="InterPro" id="IPR045851">
    <property type="entry name" value="AMP-bd_C_sf"/>
</dbReference>
<dbReference type="PANTHER" id="PTHR43767:SF1">
    <property type="entry name" value="NONRIBOSOMAL PEPTIDE SYNTHASE PES1 (EUROFUNG)-RELATED"/>
    <property type="match status" value="1"/>
</dbReference>
<organism evidence="3 4">
    <name type="scientific">Kineobactrum sediminis</name>
    <dbReference type="NCBI Taxonomy" id="1905677"/>
    <lineage>
        <taxon>Bacteria</taxon>
        <taxon>Pseudomonadati</taxon>
        <taxon>Pseudomonadota</taxon>
        <taxon>Gammaproteobacteria</taxon>
        <taxon>Cellvibrionales</taxon>
        <taxon>Halieaceae</taxon>
        <taxon>Kineobactrum</taxon>
    </lineage>
</organism>
<dbReference type="InterPro" id="IPR000873">
    <property type="entry name" value="AMP-dep_synth/lig_dom"/>
</dbReference>
<dbReference type="RefSeq" id="WP_101520904.1">
    <property type="nucleotide sequence ID" value="NZ_PKLZ01000003.1"/>
</dbReference>
<dbReference type="InterPro" id="IPR042099">
    <property type="entry name" value="ANL_N_sf"/>
</dbReference>
<dbReference type="Gene3D" id="3.40.50.12780">
    <property type="entry name" value="N-terminal domain of ligase-like"/>
    <property type="match status" value="1"/>
</dbReference>
<dbReference type="InterPro" id="IPR020845">
    <property type="entry name" value="AMP-binding_CS"/>
</dbReference>
<reference evidence="4" key="1">
    <citation type="submission" date="2017-11" db="EMBL/GenBank/DDBJ databases">
        <title>The draft genome sequence of Chromatocurvus sp. F02.</title>
        <authorList>
            <person name="Du Z.-J."/>
            <person name="Chang Y.-Q."/>
        </authorList>
    </citation>
    <scope>NUCLEOTIDE SEQUENCE [LARGE SCALE GENOMIC DNA]</scope>
    <source>
        <strain evidence="4">F02</strain>
    </source>
</reference>